<proteinExistence type="predicted"/>
<feature type="region of interest" description="Disordered" evidence="1">
    <location>
        <begin position="100"/>
        <end position="136"/>
    </location>
</feature>
<keyword evidence="3" id="KW-1185">Reference proteome</keyword>
<dbReference type="Pfam" id="PF00067">
    <property type="entry name" value="p450"/>
    <property type="match status" value="1"/>
</dbReference>
<evidence type="ECO:0000313" key="2">
    <source>
        <dbReference type="EMBL" id="WNG46954.1"/>
    </source>
</evidence>
<sequence>MPGARLWNAPDAFRPERFKQWSGSPFDFIPQGGGPRATGHRCPGEWITMHNVTLALHFLTRCMSYEVVPGQDLSVDPTRMPTRPRSGFVIRNVRATLALDGKAPRLPSPTAAHDSATGSVEEASPPAPSLVLSEAK</sequence>
<evidence type="ECO:0000256" key="1">
    <source>
        <dbReference type="SAM" id="MobiDB-lite"/>
    </source>
</evidence>
<dbReference type="EMBL" id="CP043494">
    <property type="protein sequence ID" value="WNG46954.1"/>
    <property type="molecule type" value="Genomic_DNA"/>
</dbReference>
<dbReference type="RefSeq" id="WP_395823865.1">
    <property type="nucleotide sequence ID" value="NZ_CP043494.1"/>
</dbReference>
<organism evidence="2 3">
    <name type="scientific">Archangium minus</name>
    <dbReference type="NCBI Taxonomy" id="83450"/>
    <lineage>
        <taxon>Bacteria</taxon>
        <taxon>Pseudomonadati</taxon>
        <taxon>Myxococcota</taxon>
        <taxon>Myxococcia</taxon>
        <taxon>Myxococcales</taxon>
        <taxon>Cystobacterineae</taxon>
        <taxon>Archangiaceae</taxon>
        <taxon>Archangium</taxon>
    </lineage>
</organism>
<evidence type="ECO:0000313" key="3">
    <source>
        <dbReference type="Proteomes" id="UP001611383"/>
    </source>
</evidence>
<protein>
    <submittedName>
        <fullName evidence="2">Cytochrome P450</fullName>
    </submittedName>
</protein>
<dbReference type="Proteomes" id="UP001611383">
    <property type="component" value="Chromosome"/>
</dbReference>
<name>A0ABY9WUK7_9BACT</name>
<dbReference type="InterPro" id="IPR001128">
    <property type="entry name" value="Cyt_P450"/>
</dbReference>
<dbReference type="InterPro" id="IPR036396">
    <property type="entry name" value="Cyt_P450_sf"/>
</dbReference>
<accession>A0ABY9WUK7</accession>
<dbReference type="Gene3D" id="1.10.630.10">
    <property type="entry name" value="Cytochrome P450"/>
    <property type="match status" value="1"/>
</dbReference>
<dbReference type="SUPFAM" id="SSF48264">
    <property type="entry name" value="Cytochrome P450"/>
    <property type="match status" value="1"/>
</dbReference>
<reference evidence="2 3" key="1">
    <citation type="submission" date="2019-08" db="EMBL/GenBank/DDBJ databases">
        <title>Archangium and Cystobacter genomes.</title>
        <authorList>
            <person name="Chen I.-C.K."/>
            <person name="Wielgoss S."/>
        </authorList>
    </citation>
    <scope>NUCLEOTIDE SEQUENCE [LARGE SCALE GENOMIC DNA]</scope>
    <source>
        <strain evidence="2 3">Cbm 6</strain>
    </source>
</reference>
<gene>
    <name evidence="2" type="ORF">F0U60_24600</name>
</gene>